<evidence type="ECO:0000256" key="1">
    <source>
        <dbReference type="SAM" id="MobiDB-lite"/>
    </source>
</evidence>
<feature type="compositionally biased region" description="Basic residues" evidence="1">
    <location>
        <begin position="147"/>
        <end position="159"/>
    </location>
</feature>
<dbReference type="Pfam" id="PF10180">
    <property type="entry name" value="WKF"/>
    <property type="match status" value="1"/>
</dbReference>
<dbReference type="Proteomes" id="UP000053317">
    <property type="component" value="Unassembled WGS sequence"/>
</dbReference>
<sequence length="437" mass="47473">MSRGPENGANGQLPLGTTAQRLPAWKRLGLKLKSAEDSIDERSPISDALHVTSPGYNADNIERNTSHSVAKKRKLSSPDPDSTPSDGVPSKSPSALKKQSQSKKKRVSFAAETKTEDGDTAVSISPADLDLLARTSSNSADTPAQPKKPKKAGKIKKTKSTNSEKPHSALQYLSQYHESRDTWKFNKNKETWLLKHIFSTADLPSSYDKALATYLGGLRGESAKSRLAQGATEEVSNVDDHLASTSQASQSMDDPATRDAYRAEARKRFKRNHEQFLDDLEKQEAEEPDPDRQRLLARRRRAEIILWSVGVDTQMKASINGDSDPASNLKGESKRLPSSHEISTGSQGVKKRRSKTRTATVDLSDSSSSSESESDTSDDETESTATAKSTSTSPHDTRTTESDSDSETTSDSESDSSSESDPGSEETSDDSSESDSD</sequence>
<evidence type="ECO:0000259" key="2">
    <source>
        <dbReference type="Pfam" id="PF10180"/>
    </source>
</evidence>
<proteinExistence type="predicted"/>
<feature type="region of interest" description="Disordered" evidence="1">
    <location>
        <begin position="316"/>
        <end position="437"/>
    </location>
</feature>
<dbReference type="EMBL" id="LCWF01000122">
    <property type="protein sequence ID" value="KKY18411.1"/>
    <property type="molecule type" value="Genomic_DNA"/>
</dbReference>
<dbReference type="PANTHER" id="PTHR22306:SF2">
    <property type="entry name" value="CHROMOSOME 7 OPEN READING FRAME 50"/>
    <property type="match status" value="1"/>
</dbReference>
<organism evidence="3 4">
    <name type="scientific">Phaeomoniella chlamydospora</name>
    <name type="common">Phaeoacremonium chlamydosporum</name>
    <dbReference type="NCBI Taxonomy" id="158046"/>
    <lineage>
        <taxon>Eukaryota</taxon>
        <taxon>Fungi</taxon>
        <taxon>Dikarya</taxon>
        <taxon>Ascomycota</taxon>
        <taxon>Pezizomycotina</taxon>
        <taxon>Eurotiomycetes</taxon>
        <taxon>Chaetothyriomycetidae</taxon>
        <taxon>Phaeomoniellales</taxon>
        <taxon>Phaeomoniellaceae</taxon>
        <taxon>Phaeomoniella</taxon>
    </lineage>
</organism>
<feature type="region of interest" description="Disordered" evidence="1">
    <location>
        <begin position="34"/>
        <end position="169"/>
    </location>
</feature>
<reference evidence="3 4" key="1">
    <citation type="submission" date="2015-05" db="EMBL/GenBank/DDBJ databases">
        <title>Distinctive expansion of gene families associated with plant cell wall degradation and secondary metabolism in the genomes of grapevine trunk pathogens.</title>
        <authorList>
            <person name="Lawrence D.P."/>
            <person name="Travadon R."/>
            <person name="Rolshausen P.E."/>
            <person name="Baumgartner K."/>
        </authorList>
    </citation>
    <scope>NUCLEOTIDE SEQUENCE [LARGE SCALE GENOMIC DNA]</scope>
    <source>
        <strain evidence="3">UCRPC4</strain>
    </source>
</reference>
<keyword evidence="4" id="KW-1185">Reference proteome</keyword>
<dbReference type="OrthoDB" id="10261563at2759"/>
<dbReference type="AlphaFoldDB" id="A0A0G2E7W6"/>
<feature type="domain" description="WKF" evidence="2">
    <location>
        <begin position="171"/>
        <end position="233"/>
    </location>
</feature>
<dbReference type="GO" id="GO:0000502">
    <property type="term" value="C:proteasome complex"/>
    <property type="evidence" value="ECO:0007669"/>
    <property type="project" value="UniProtKB-KW"/>
</dbReference>
<comment type="caution">
    <text evidence="3">The sequence shown here is derived from an EMBL/GenBank/DDBJ whole genome shotgun (WGS) entry which is preliminary data.</text>
</comment>
<dbReference type="InterPro" id="IPR019327">
    <property type="entry name" value="WKF"/>
</dbReference>
<feature type="region of interest" description="Disordered" evidence="1">
    <location>
        <begin position="226"/>
        <end position="258"/>
    </location>
</feature>
<gene>
    <name evidence="3" type="ORF">UCRPC4_g04947</name>
</gene>
<accession>A0A0G2E7W6</accession>
<feature type="compositionally biased region" description="Acidic residues" evidence="1">
    <location>
        <begin position="402"/>
        <end position="437"/>
    </location>
</feature>
<feature type="compositionally biased region" description="Low complexity" evidence="1">
    <location>
        <begin position="77"/>
        <end position="99"/>
    </location>
</feature>
<feature type="compositionally biased region" description="Basic and acidic residues" evidence="1">
    <location>
        <begin position="34"/>
        <end position="44"/>
    </location>
</feature>
<feature type="compositionally biased region" description="Acidic residues" evidence="1">
    <location>
        <begin position="372"/>
        <end position="382"/>
    </location>
</feature>
<evidence type="ECO:0000313" key="3">
    <source>
        <dbReference type="EMBL" id="KKY18411.1"/>
    </source>
</evidence>
<feature type="region of interest" description="Disordered" evidence="1">
    <location>
        <begin position="1"/>
        <end position="20"/>
    </location>
</feature>
<name>A0A0G2E7W6_PHACM</name>
<feature type="compositionally biased region" description="Polar residues" evidence="1">
    <location>
        <begin position="243"/>
        <end position="252"/>
    </location>
</feature>
<keyword evidence="3" id="KW-0647">Proteasome</keyword>
<reference evidence="3 4" key="2">
    <citation type="submission" date="2015-05" db="EMBL/GenBank/DDBJ databases">
        <authorList>
            <person name="Morales-Cruz A."/>
            <person name="Amrine K.C."/>
            <person name="Cantu D."/>
        </authorList>
    </citation>
    <scope>NUCLEOTIDE SEQUENCE [LARGE SCALE GENOMIC DNA]</scope>
    <source>
        <strain evidence="3">UCRPC4</strain>
    </source>
</reference>
<evidence type="ECO:0000313" key="4">
    <source>
        <dbReference type="Proteomes" id="UP000053317"/>
    </source>
</evidence>
<feature type="compositionally biased region" description="Low complexity" evidence="1">
    <location>
        <begin position="383"/>
        <end position="393"/>
    </location>
</feature>
<protein>
    <submittedName>
        <fullName evidence="3">Putative proteasome subunit alpha type 6</fullName>
    </submittedName>
</protein>
<dbReference type="PANTHER" id="PTHR22306">
    <property type="entry name" value="CHROMOSOME 7 OPEN READING FRAME 50"/>
    <property type="match status" value="1"/>
</dbReference>